<dbReference type="InterPro" id="IPR008621">
    <property type="entry name" value="Cbb3-typ_cyt_oxidase_comp"/>
</dbReference>
<protein>
    <submittedName>
        <fullName evidence="2">CcoQ/FixQ family Cbb3-type cytochrome c oxidase assembly chaperone</fullName>
    </submittedName>
</protein>
<dbReference type="EMBL" id="CP025583">
    <property type="protein sequence ID" value="AUM74046.1"/>
    <property type="molecule type" value="Genomic_DNA"/>
</dbReference>
<evidence type="ECO:0000256" key="1">
    <source>
        <dbReference type="SAM" id="Phobius"/>
    </source>
</evidence>
<proteinExistence type="predicted"/>
<keyword evidence="1" id="KW-0472">Membrane</keyword>
<sequence>MDLYSLLRQFADSWALLALVAIFVGVIIWVFRPGSRRLHDDAAKSIFRHDRRPAPPQNDEEPGDG</sequence>
<name>A0A2K9MG99_9RHOB</name>
<reference evidence="3" key="1">
    <citation type="submission" date="2017-12" db="EMBL/GenBank/DDBJ databases">
        <title>Genomic analysis of Paracoccus sp. CBA4604.</title>
        <authorList>
            <person name="Roh S.W."/>
            <person name="Kim J.Y."/>
            <person name="Kim J.S."/>
        </authorList>
    </citation>
    <scope>NUCLEOTIDE SEQUENCE [LARGE SCALE GENOMIC DNA]</scope>
    <source>
        <strain evidence="3">CBA4604</strain>
    </source>
</reference>
<evidence type="ECO:0000313" key="3">
    <source>
        <dbReference type="Proteomes" id="UP000234882"/>
    </source>
</evidence>
<dbReference type="CDD" id="cd01324">
    <property type="entry name" value="cbb3_Oxidase_CcoQ"/>
    <property type="match status" value="1"/>
</dbReference>
<accession>A0A2K9MG99</accession>
<dbReference type="OrthoDB" id="9801588at2"/>
<dbReference type="RefSeq" id="WP_101499394.1">
    <property type="nucleotide sequence ID" value="NZ_CP025583.1"/>
</dbReference>
<dbReference type="AlphaFoldDB" id="A0A2K9MG99"/>
<dbReference type="Proteomes" id="UP000234882">
    <property type="component" value="Chromosome"/>
</dbReference>
<organism evidence="2 3">
    <name type="scientific">Paracoccus jeotgali</name>
    <dbReference type="NCBI Taxonomy" id="2065379"/>
    <lineage>
        <taxon>Bacteria</taxon>
        <taxon>Pseudomonadati</taxon>
        <taxon>Pseudomonadota</taxon>
        <taxon>Alphaproteobacteria</taxon>
        <taxon>Rhodobacterales</taxon>
        <taxon>Paracoccaceae</taxon>
        <taxon>Paracoccus</taxon>
    </lineage>
</organism>
<keyword evidence="1" id="KW-0812">Transmembrane</keyword>
<gene>
    <name evidence="2" type="ORF">CYR75_06970</name>
</gene>
<evidence type="ECO:0000313" key="2">
    <source>
        <dbReference type="EMBL" id="AUM74046.1"/>
    </source>
</evidence>
<keyword evidence="1" id="KW-1133">Transmembrane helix</keyword>
<dbReference type="Pfam" id="PF05545">
    <property type="entry name" value="FixQ"/>
    <property type="match status" value="1"/>
</dbReference>
<feature type="transmembrane region" description="Helical" evidence="1">
    <location>
        <begin position="13"/>
        <end position="31"/>
    </location>
</feature>
<keyword evidence="3" id="KW-1185">Reference proteome</keyword>
<dbReference type="KEGG" id="paru:CYR75_06970"/>